<dbReference type="RefSeq" id="WP_332082687.1">
    <property type="nucleotide sequence ID" value="NZ_JAZHYN010000051.1"/>
</dbReference>
<protein>
    <submittedName>
        <fullName evidence="2">Uncharacterized protein</fullName>
    </submittedName>
</protein>
<accession>A0ABU7XKT0</accession>
<organism evidence="2 3">
    <name type="scientific">Methylocystis borbori</name>
    <dbReference type="NCBI Taxonomy" id="3118750"/>
    <lineage>
        <taxon>Bacteria</taxon>
        <taxon>Pseudomonadati</taxon>
        <taxon>Pseudomonadota</taxon>
        <taxon>Alphaproteobacteria</taxon>
        <taxon>Hyphomicrobiales</taxon>
        <taxon>Methylocystaceae</taxon>
        <taxon>Methylocystis</taxon>
    </lineage>
</organism>
<feature type="signal peptide" evidence="1">
    <location>
        <begin position="1"/>
        <end position="26"/>
    </location>
</feature>
<proteinExistence type="predicted"/>
<evidence type="ECO:0000313" key="3">
    <source>
        <dbReference type="Proteomes" id="UP001350748"/>
    </source>
</evidence>
<dbReference type="Proteomes" id="UP001350748">
    <property type="component" value="Unassembled WGS sequence"/>
</dbReference>
<evidence type="ECO:0000256" key="1">
    <source>
        <dbReference type="SAM" id="SignalP"/>
    </source>
</evidence>
<feature type="chain" id="PRO_5046552312" evidence="1">
    <location>
        <begin position="27"/>
        <end position="495"/>
    </location>
</feature>
<gene>
    <name evidence="2" type="ORF">V3H18_13970</name>
</gene>
<dbReference type="EMBL" id="JAZHYN010000051">
    <property type="protein sequence ID" value="MEF3367642.1"/>
    <property type="molecule type" value="Genomic_DNA"/>
</dbReference>
<evidence type="ECO:0000313" key="2">
    <source>
        <dbReference type="EMBL" id="MEF3367642.1"/>
    </source>
</evidence>
<name>A0ABU7XKT0_9HYPH</name>
<keyword evidence="1" id="KW-0732">Signal</keyword>
<sequence>MIVVLRSVVYAIILLVSLVYSLTATADSGPPYNNGATVFVPFINANDMSKPNLYTNPKIQVGFSSNYSSSFAVTMDTGSVGIVVGSNYFTPPAKRRADPSFVGSGSETLTSSGVKYTGDWYKTTVHLFSGKTVVARSTVPVLALTNVSCIPGARNCHIDDPTGAGVAYFGVGFAGGPGQPQGTPDKNAFLNVTNIAGSSSLPSPGYILSTQGAQIGLTSSNTKGFALIKLEPLLAPTLEQWQTAPESKNLLTDWQHARGTITVNGISGSGGILFDTGVNTGFLTPPIGVTVKTGMGPSKAECNTSPPTCAVSGTTVQVSIPNQTNPVASFNYTVGAGNGSQIGNPISPYALSVEQKSAPFLNTTVRFLQAFTYFYDAANGFVGLQKITGNTPAKYAASTPGALTVEGVFQCFFGWAGANFYSRNVRVQPTAYKWPYTYIYDNQKYVGISSGVPASDNMPAATSLANTVYTWGAGGPSSGTDLGGLSGWLAAAGCQ</sequence>
<keyword evidence="3" id="KW-1185">Reference proteome</keyword>
<comment type="caution">
    <text evidence="2">The sequence shown here is derived from an EMBL/GenBank/DDBJ whole genome shotgun (WGS) entry which is preliminary data.</text>
</comment>
<reference evidence="2 3" key="1">
    <citation type="submission" date="2024-02" db="EMBL/GenBank/DDBJ databases">
        <authorList>
            <person name="Grouzdev D."/>
        </authorList>
    </citation>
    <scope>NUCLEOTIDE SEQUENCE [LARGE SCALE GENOMIC DNA]</scope>
    <source>
        <strain evidence="2 3">9N</strain>
    </source>
</reference>